<feature type="region of interest" description="Disordered" evidence="2">
    <location>
        <begin position="691"/>
        <end position="720"/>
    </location>
</feature>
<dbReference type="InterPro" id="IPR050148">
    <property type="entry name" value="Terpene_synthase-like"/>
</dbReference>
<dbReference type="InterPro" id="IPR008930">
    <property type="entry name" value="Terpenoid_cyclase/PrenylTrfase"/>
</dbReference>
<evidence type="ECO:0000256" key="1">
    <source>
        <dbReference type="ARBA" id="ARBA00006333"/>
    </source>
</evidence>
<proteinExistence type="inferred from homology"/>
<sequence>MHFTNHFVPESKALLQDIRKRLKAGPFGSFSTSIYDTAWLARVRQPDDKSQWLFPECFAHLLETQSEEGGWTVHLTEVDRILNTMAALAALREHQVQSGPDGDDAAVVPSGLVERIAKAEQLLRAWLGEWDVASAVHIGTEILVPALLESLESDGTTKFDFPGRDHLMACNQLKLSKFRPEMLYAPHQTTLVFSLEALIGKVDFDRVSHHIDQRGSMMGSPAATAAYLMHCSVWHDKAEGYLRTVVREGSGNGGGGVPCVFPTWYSEIPWVVSTLLRAHSPTDILELPETVEIRTFLQSLYDSNNGVIGFDSGKFEDADDTAKLILCMSLLGVPVSPERMIQEFESPESFRTYRHEMKGSFSANCNVLDALVHVPSPGACSSQITKVARFLCREPESGPIHDKWNLSENYCLLLATGAFVKLLQVWGNDKLGDEFPQDLVSEQIPFVLVQICMQTMRTQRRHGAWVLHGASHETTAYGVLILKALVSLPWLAQFRPRIEKAIQRGCDYLVLRKSRWDELDRIWVAKTTYAWPTASRAYVIAVLAADSSYDWTEKVQNLVAVPHDRLRYMAKFFSSLPMFGQDDLWVLEGDILLGWFYQPRLSRAAADIFPQHAKETGNKYLEYIPFTWIATNRRQGSPLSNKAVFDMMLVSLYTYQLDEFMETCFDSRVGLEDDNGARRMLKELCEFGNGRQENDDVGGTSKQETNGHQAGNGTSASPSTQIHEVRAVLHRFTSYLLNHPAVAQSPAHVRQHLHSQLASCMAAHIDHEEDSRRFAEQQKRQACSAAFESARHPTYYAWVQELGAKKIEAPWVFLVFCCLGAFSAGSSGGEPFFVGARQNYLANALSQHLAAYCRQYNDYGSVARDRAEENLNSLDFPEFSTSPRGGRRQK</sequence>
<dbReference type="Gene3D" id="1.50.10.160">
    <property type="match status" value="1"/>
</dbReference>
<feature type="compositionally biased region" description="Polar residues" evidence="2">
    <location>
        <begin position="700"/>
        <end position="720"/>
    </location>
</feature>
<accession>A0ABR1XED4</accession>
<gene>
    <name evidence="3" type="ORF">PG997_001725</name>
</gene>
<comment type="caution">
    <text evidence="3">The sequence shown here is derived from an EMBL/GenBank/DDBJ whole genome shotgun (WGS) entry which is preliminary data.</text>
</comment>
<comment type="similarity">
    <text evidence="1">Belongs to the terpene synthase family.</text>
</comment>
<dbReference type="PANTHER" id="PTHR31739">
    <property type="entry name" value="ENT-COPALYL DIPHOSPHATE SYNTHASE, CHLOROPLASTIC"/>
    <property type="match status" value="1"/>
</dbReference>
<name>A0ABR1XED4_9PEZI</name>
<dbReference type="RefSeq" id="XP_066675813.1">
    <property type="nucleotide sequence ID" value="XM_066806040.1"/>
</dbReference>
<evidence type="ECO:0000256" key="2">
    <source>
        <dbReference type="SAM" id="MobiDB-lite"/>
    </source>
</evidence>
<protein>
    <submittedName>
        <fullName evidence="3">Uncharacterized protein</fullName>
    </submittedName>
</protein>
<keyword evidence="4" id="KW-1185">Reference proteome</keyword>
<dbReference type="Proteomes" id="UP001433268">
    <property type="component" value="Unassembled WGS sequence"/>
</dbReference>
<organism evidence="3 4">
    <name type="scientific">Apiospora hydei</name>
    <dbReference type="NCBI Taxonomy" id="1337664"/>
    <lineage>
        <taxon>Eukaryota</taxon>
        <taxon>Fungi</taxon>
        <taxon>Dikarya</taxon>
        <taxon>Ascomycota</taxon>
        <taxon>Pezizomycotina</taxon>
        <taxon>Sordariomycetes</taxon>
        <taxon>Xylariomycetidae</taxon>
        <taxon>Amphisphaeriales</taxon>
        <taxon>Apiosporaceae</taxon>
        <taxon>Apiospora</taxon>
    </lineage>
</organism>
<dbReference type="PANTHER" id="PTHR31739:SF25">
    <property type="entry name" value="(E,E)-GERANYLLINALOOL SYNTHASE"/>
    <property type="match status" value="1"/>
</dbReference>
<evidence type="ECO:0000313" key="3">
    <source>
        <dbReference type="EMBL" id="KAK8095040.1"/>
    </source>
</evidence>
<reference evidence="3 4" key="1">
    <citation type="submission" date="2023-01" db="EMBL/GenBank/DDBJ databases">
        <title>Analysis of 21 Apiospora genomes using comparative genomics revels a genus with tremendous synthesis potential of carbohydrate active enzymes and secondary metabolites.</title>
        <authorList>
            <person name="Sorensen T."/>
        </authorList>
    </citation>
    <scope>NUCLEOTIDE SEQUENCE [LARGE SCALE GENOMIC DNA]</scope>
    <source>
        <strain evidence="3 4">CBS 114990</strain>
    </source>
</reference>
<dbReference type="SUPFAM" id="SSF48239">
    <property type="entry name" value="Terpenoid cyclases/Protein prenyltransferases"/>
    <property type="match status" value="1"/>
</dbReference>
<dbReference type="GeneID" id="92039100"/>
<evidence type="ECO:0000313" key="4">
    <source>
        <dbReference type="Proteomes" id="UP001433268"/>
    </source>
</evidence>
<dbReference type="EMBL" id="JAQQWN010000002">
    <property type="protein sequence ID" value="KAK8095040.1"/>
    <property type="molecule type" value="Genomic_DNA"/>
</dbReference>